<evidence type="ECO:0000256" key="2">
    <source>
        <dbReference type="ARBA" id="ARBA00022448"/>
    </source>
</evidence>
<keyword evidence="3" id="KW-0732">Signal</keyword>
<evidence type="ECO:0000313" key="6">
    <source>
        <dbReference type="Proteomes" id="UP000437748"/>
    </source>
</evidence>
<keyword evidence="2" id="KW-0813">Transport</keyword>
<name>A0A6N6VPP7_9BACT</name>
<gene>
    <name evidence="5" type="ORF">GCL60_10300</name>
</gene>
<dbReference type="Gene3D" id="3.40.190.10">
    <property type="entry name" value="Periplasmic binding protein-like II"/>
    <property type="match status" value="1"/>
</dbReference>
<dbReference type="PANTHER" id="PTHR30290:SF9">
    <property type="entry name" value="OLIGOPEPTIDE-BINDING PROTEIN APPA"/>
    <property type="match status" value="1"/>
</dbReference>
<sequence length="510" mass="58684">MGFFMKKIGFILISQCFIFSPILAATKLNVLLNDSGNNPYSDSAPSSVRSAIESAVFGQLLSLQNNMIVPSLLEDAYYDSKSNEYVLTIKKNIYFQNKRQVTIEDLEFSLLRLFFTNEKSFGKAALMNIEGLDEIQKQGFTKFKSGIVSGVRIKDDYTLTIKLMTPDPDFLYILTDTAFSIAPMEEFQDNYMDWKSYPIGAGPYSIVSPGFKNGVVELKKYDKSLIKAPDSVKFYTKKIKDIHYDLSFMKLENTKQNRYQKYYSELPDSVFGLTFTNVNPLGNSLEFRKFVQAALDREALQKLASGFSAAFENYPNTNWGIKKLSNPYNPELAQNLFQSLPKNLRDKEWNVSVYNSGSEIKGNKKLFIDEIKRQLGLYGFKMTYFPITEKFLPKKYAEETPFDISFFQIDHFDTLFKFARLLNNGPDQFVKPLYDEKLEALYKNAFNATTKESKLKNIETLSEYVHEKAYWIPLLDAKTVYYYDPNTIDKIGKKGDDLNVFSASRVEMKE</sequence>
<evidence type="ECO:0000256" key="1">
    <source>
        <dbReference type="ARBA" id="ARBA00005695"/>
    </source>
</evidence>
<evidence type="ECO:0000259" key="4">
    <source>
        <dbReference type="Pfam" id="PF00496"/>
    </source>
</evidence>
<dbReference type="Proteomes" id="UP000437748">
    <property type="component" value="Unassembled WGS sequence"/>
</dbReference>
<comment type="similarity">
    <text evidence="1">Belongs to the bacterial solute-binding protein 5 family.</text>
</comment>
<protein>
    <recommendedName>
        <fullName evidence="4">Solute-binding protein family 5 domain-containing protein</fullName>
    </recommendedName>
</protein>
<dbReference type="EMBL" id="WFLM01000004">
    <property type="protein sequence ID" value="KAB8037559.1"/>
    <property type="molecule type" value="Genomic_DNA"/>
</dbReference>
<dbReference type="GO" id="GO:1904680">
    <property type="term" value="F:peptide transmembrane transporter activity"/>
    <property type="evidence" value="ECO:0007669"/>
    <property type="project" value="TreeGrafter"/>
</dbReference>
<dbReference type="InterPro" id="IPR039424">
    <property type="entry name" value="SBP_5"/>
</dbReference>
<feature type="domain" description="Solute-binding protein family 5" evidence="4">
    <location>
        <begin position="68"/>
        <end position="389"/>
    </location>
</feature>
<dbReference type="Gene3D" id="3.10.105.10">
    <property type="entry name" value="Dipeptide-binding Protein, Domain 3"/>
    <property type="match status" value="1"/>
</dbReference>
<keyword evidence="6" id="KW-1185">Reference proteome</keyword>
<comment type="caution">
    <text evidence="5">The sequence shown here is derived from an EMBL/GenBank/DDBJ whole genome shotgun (WGS) entry which is preliminary data.</text>
</comment>
<evidence type="ECO:0000313" key="5">
    <source>
        <dbReference type="EMBL" id="KAB8037559.1"/>
    </source>
</evidence>
<dbReference type="InterPro" id="IPR000914">
    <property type="entry name" value="SBP_5_dom"/>
</dbReference>
<dbReference type="SUPFAM" id="SSF53850">
    <property type="entry name" value="Periplasmic binding protein-like II"/>
    <property type="match status" value="1"/>
</dbReference>
<proteinExistence type="inferred from homology"/>
<reference evidence="5 6" key="1">
    <citation type="submission" date="2019-10" db="EMBL/GenBank/DDBJ databases">
        <title>New species of Slilvanegrellaceae.</title>
        <authorList>
            <person name="Pitt A."/>
            <person name="Hahn M.W."/>
        </authorList>
    </citation>
    <scope>NUCLEOTIDE SEQUENCE [LARGE SCALE GENOMIC DNA]</scope>
    <source>
        <strain evidence="5 6">SP-Ram-0.45-NSY-1</strain>
    </source>
</reference>
<evidence type="ECO:0000256" key="3">
    <source>
        <dbReference type="ARBA" id="ARBA00022729"/>
    </source>
</evidence>
<dbReference type="Pfam" id="PF00496">
    <property type="entry name" value="SBP_bac_5"/>
    <property type="match status" value="1"/>
</dbReference>
<dbReference type="GO" id="GO:0015833">
    <property type="term" value="P:peptide transport"/>
    <property type="evidence" value="ECO:0007669"/>
    <property type="project" value="TreeGrafter"/>
</dbReference>
<organism evidence="5 6">
    <name type="scientific">Silvanigrella paludirubra</name>
    <dbReference type="NCBI Taxonomy" id="2499159"/>
    <lineage>
        <taxon>Bacteria</taxon>
        <taxon>Pseudomonadati</taxon>
        <taxon>Bdellovibrionota</taxon>
        <taxon>Oligoflexia</taxon>
        <taxon>Silvanigrellales</taxon>
        <taxon>Silvanigrellaceae</taxon>
        <taxon>Silvanigrella</taxon>
    </lineage>
</organism>
<dbReference type="AlphaFoldDB" id="A0A6N6VPP7"/>
<accession>A0A6N6VPP7</accession>
<dbReference type="PANTHER" id="PTHR30290">
    <property type="entry name" value="PERIPLASMIC BINDING COMPONENT OF ABC TRANSPORTER"/>
    <property type="match status" value="1"/>
</dbReference>